<dbReference type="Pfam" id="PF00210">
    <property type="entry name" value="Ferritin"/>
    <property type="match status" value="1"/>
</dbReference>
<reference evidence="2 3" key="1">
    <citation type="submission" date="2021-12" db="EMBL/GenBank/DDBJ databases">
        <title>Genome sequence of Kibdelosporangium philippinense ATCC 49844.</title>
        <authorList>
            <person name="Fedorov E.A."/>
            <person name="Omeragic M."/>
            <person name="Shalygina K.F."/>
            <person name="Maclea K.S."/>
        </authorList>
    </citation>
    <scope>NUCLEOTIDE SEQUENCE [LARGE SCALE GENOMIC DNA]</scope>
    <source>
        <strain evidence="2 3">ATCC 49844</strain>
    </source>
</reference>
<keyword evidence="3" id="KW-1185">Reference proteome</keyword>
<dbReference type="Gene3D" id="1.20.1260.10">
    <property type="match status" value="1"/>
</dbReference>
<feature type="domain" description="Ferritin/DPS" evidence="1">
    <location>
        <begin position="40"/>
        <end position="178"/>
    </location>
</feature>
<comment type="caution">
    <text evidence="2">The sequence shown here is derived from an EMBL/GenBank/DDBJ whole genome shotgun (WGS) entry which is preliminary data.</text>
</comment>
<gene>
    <name evidence="2" type="ORF">LWC34_05470</name>
</gene>
<dbReference type="EMBL" id="JAJVCN010000001">
    <property type="protein sequence ID" value="MCE7002280.1"/>
    <property type="molecule type" value="Genomic_DNA"/>
</dbReference>
<dbReference type="InterPro" id="IPR012347">
    <property type="entry name" value="Ferritin-like"/>
</dbReference>
<organism evidence="2 3">
    <name type="scientific">Kibdelosporangium philippinense</name>
    <dbReference type="NCBI Taxonomy" id="211113"/>
    <lineage>
        <taxon>Bacteria</taxon>
        <taxon>Bacillati</taxon>
        <taxon>Actinomycetota</taxon>
        <taxon>Actinomycetes</taxon>
        <taxon>Pseudonocardiales</taxon>
        <taxon>Pseudonocardiaceae</taxon>
        <taxon>Kibdelosporangium</taxon>
    </lineage>
</organism>
<sequence>MAQEREPRFRVDAALIRDRALLDLLDGAVTPAHVVTVQALLDQLTATAALDLLRLEQHAATAAAAGPREVYEVLVAAADAELVALRLLEQRAIELGGLPDLNPATLTRRSLTAHRGYGRTELLALLRENLFAKRVVIQVYLEAVRWVGDGDPTTRRLVERLLESAERTATAFAAVLERQE</sequence>
<dbReference type="RefSeq" id="WP_233723305.1">
    <property type="nucleotide sequence ID" value="NZ_JAJVCN010000001.1"/>
</dbReference>
<evidence type="ECO:0000313" key="3">
    <source>
        <dbReference type="Proteomes" id="UP001521150"/>
    </source>
</evidence>
<protein>
    <recommendedName>
        <fullName evidence="1">Ferritin/DPS domain-containing protein</fullName>
    </recommendedName>
</protein>
<proteinExistence type="predicted"/>
<dbReference type="SUPFAM" id="SSF47240">
    <property type="entry name" value="Ferritin-like"/>
    <property type="match status" value="1"/>
</dbReference>
<dbReference type="Proteomes" id="UP001521150">
    <property type="component" value="Unassembled WGS sequence"/>
</dbReference>
<name>A0ABS8Z399_9PSEU</name>
<evidence type="ECO:0000313" key="2">
    <source>
        <dbReference type="EMBL" id="MCE7002280.1"/>
    </source>
</evidence>
<dbReference type="InterPro" id="IPR009078">
    <property type="entry name" value="Ferritin-like_SF"/>
</dbReference>
<evidence type="ECO:0000259" key="1">
    <source>
        <dbReference type="Pfam" id="PF00210"/>
    </source>
</evidence>
<dbReference type="InterPro" id="IPR008331">
    <property type="entry name" value="Ferritin_DPS_dom"/>
</dbReference>
<accession>A0ABS8Z399</accession>